<proteinExistence type="predicted"/>
<dbReference type="Gene3D" id="3.40.350.10">
    <property type="entry name" value="Creatinase/prolidase N-terminal domain"/>
    <property type="match status" value="1"/>
</dbReference>
<dbReference type="InterPro" id="IPR029149">
    <property type="entry name" value="Creatin/AminoP/Spt16_N"/>
</dbReference>
<dbReference type="SUPFAM" id="SSF55920">
    <property type="entry name" value="Creatinase/aminopeptidase"/>
    <property type="match status" value="1"/>
</dbReference>
<protein>
    <submittedName>
        <fullName evidence="1">Uncharacterized protein</fullName>
    </submittedName>
</protein>
<dbReference type="EMBL" id="BARU01031541">
    <property type="protein sequence ID" value="GAH62173.1"/>
    <property type="molecule type" value="Genomic_DNA"/>
</dbReference>
<gene>
    <name evidence="1" type="ORF">S03H2_49874</name>
</gene>
<name>X1IXA5_9ZZZZ</name>
<dbReference type="InterPro" id="IPR050659">
    <property type="entry name" value="Peptidase_M24B"/>
</dbReference>
<organism evidence="1">
    <name type="scientific">marine sediment metagenome</name>
    <dbReference type="NCBI Taxonomy" id="412755"/>
    <lineage>
        <taxon>unclassified sequences</taxon>
        <taxon>metagenomes</taxon>
        <taxon>ecological metagenomes</taxon>
    </lineage>
</organism>
<accession>X1IXA5</accession>
<sequence length="182" mass="20363">MPPQLKDPELVDAFQKKRDQALPLMENPLLLIHIKWDSASLRMFTLDATITRHTALLLNPDGSAHIICQAIEDAGFRPLGEVAELHTYSTVDDFYQTVTSLLPKGSTVMAEVSDELYTLDRLPPHAHRRLSAHLNIISADPLLLELRATKTPAELSLMRRAINATYNTFQALSEEVKPGIKE</sequence>
<evidence type="ECO:0000313" key="1">
    <source>
        <dbReference type="EMBL" id="GAH62173.1"/>
    </source>
</evidence>
<reference evidence="1" key="1">
    <citation type="journal article" date="2014" name="Front. Microbiol.">
        <title>High frequency of phylogenetically diverse reductive dehalogenase-homologous genes in deep subseafloor sedimentary metagenomes.</title>
        <authorList>
            <person name="Kawai M."/>
            <person name="Futagami T."/>
            <person name="Toyoda A."/>
            <person name="Takaki Y."/>
            <person name="Nishi S."/>
            <person name="Hori S."/>
            <person name="Arai W."/>
            <person name="Tsubouchi T."/>
            <person name="Morono Y."/>
            <person name="Uchiyama I."/>
            <person name="Ito T."/>
            <person name="Fujiyama A."/>
            <person name="Inagaki F."/>
            <person name="Takami H."/>
        </authorList>
    </citation>
    <scope>NUCLEOTIDE SEQUENCE</scope>
    <source>
        <strain evidence="1">Expedition CK06-06</strain>
    </source>
</reference>
<comment type="caution">
    <text evidence="1">The sequence shown here is derived from an EMBL/GenBank/DDBJ whole genome shotgun (WGS) entry which is preliminary data.</text>
</comment>
<dbReference type="PANTHER" id="PTHR46112:SF2">
    <property type="entry name" value="XAA-PRO AMINOPEPTIDASE P-RELATED"/>
    <property type="match status" value="1"/>
</dbReference>
<feature type="non-terminal residue" evidence="1">
    <location>
        <position position="182"/>
    </location>
</feature>
<dbReference type="PANTHER" id="PTHR46112">
    <property type="entry name" value="AMINOPEPTIDASE"/>
    <property type="match status" value="1"/>
</dbReference>
<dbReference type="AlphaFoldDB" id="X1IXA5"/>
<dbReference type="InterPro" id="IPR036005">
    <property type="entry name" value="Creatinase/aminopeptidase-like"/>
</dbReference>